<feature type="site" description="Interaction with tRNA" evidence="14">
    <location>
        <position position="348"/>
    </location>
</feature>
<keyword evidence="7 14" id="KW-0808">Transferase</keyword>
<dbReference type="Gene3D" id="2.40.30.10">
    <property type="entry name" value="Translation factors"/>
    <property type="match status" value="1"/>
</dbReference>
<dbReference type="STRING" id="195064.SAMN05421721_102265"/>
<dbReference type="GO" id="GO:0002143">
    <property type="term" value="P:tRNA wobble position uridine thiolation"/>
    <property type="evidence" value="ECO:0007669"/>
    <property type="project" value="TreeGrafter"/>
</dbReference>
<dbReference type="GO" id="GO:0103016">
    <property type="term" value="F:tRNA-uridine 2-sulfurtransferase activity"/>
    <property type="evidence" value="ECO:0007669"/>
    <property type="project" value="UniProtKB-EC"/>
</dbReference>
<evidence type="ECO:0000256" key="3">
    <source>
        <dbReference type="ARBA" id="ARBA00011949"/>
    </source>
</evidence>
<evidence type="ECO:0000256" key="4">
    <source>
        <dbReference type="ARBA" id="ARBA00013805"/>
    </source>
</evidence>
<dbReference type="Pfam" id="PF03054">
    <property type="entry name" value="tRNA_Me_trans"/>
    <property type="match status" value="1"/>
</dbReference>
<dbReference type="FunFam" id="3.40.50.620:FF:000004">
    <property type="entry name" value="tRNA-specific 2-thiouridylase MnmA"/>
    <property type="match status" value="1"/>
</dbReference>
<keyword evidence="9 14" id="KW-0547">Nucleotide-binding</keyword>
<dbReference type="InterPro" id="IPR014729">
    <property type="entry name" value="Rossmann-like_a/b/a_fold"/>
</dbReference>
<evidence type="ECO:0000256" key="9">
    <source>
        <dbReference type="ARBA" id="ARBA00022741"/>
    </source>
</evidence>
<feature type="region of interest" description="Disordered" evidence="15">
    <location>
        <begin position="370"/>
        <end position="394"/>
    </location>
</feature>
<evidence type="ECO:0000256" key="6">
    <source>
        <dbReference type="ARBA" id="ARBA00022555"/>
    </source>
</evidence>
<dbReference type="InterPro" id="IPR004506">
    <property type="entry name" value="MnmA-like"/>
</dbReference>
<dbReference type="GO" id="GO:0005524">
    <property type="term" value="F:ATP binding"/>
    <property type="evidence" value="ECO:0007669"/>
    <property type="project" value="UniProtKB-KW"/>
</dbReference>
<dbReference type="Gene3D" id="2.30.30.280">
    <property type="entry name" value="Adenine nucleotide alpha hydrolases-like domains"/>
    <property type="match status" value="1"/>
</dbReference>
<evidence type="ECO:0000256" key="10">
    <source>
        <dbReference type="ARBA" id="ARBA00022840"/>
    </source>
</evidence>
<protein>
    <recommendedName>
        <fullName evidence="4 14">tRNA-specific 2-thiouridylase MnmA</fullName>
        <ecNumber evidence="3 14">2.8.1.13</ecNumber>
    </recommendedName>
</protein>
<comment type="function">
    <text evidence="14">Catalyzes the 2-thiolation of uridine at the wobble position (U34) of tRNA, leading to the formation of s(2)U34.</text>
</comment>
<accession>A0A1I4PW29</accession>
<feature type="domain" description="tRNA-specific 2-thiouridylase MnmA-like C-terminal" evidence="16">
    <location>
        <begin position="288"/>
        <end position="364"/>
    </location>
</feature>
<feature type="region of interest" description="Interaction with tRNA" evidence="14">
    <location>
        <begin position="151"/>
        <end position="153"/>
    </location>
</feature>
<feature type="site" description="Interaction with tRNA" evidence="14">
    <location>
        <position position="128"/>
    </location>
</feature>
<organism evidence="18 19">
    <name type="scientific">Ectothiorhodospira mobilis</name>
    <dbReference type="NCBI Taxonomy" id="195064"/>
    <lineage>
        <taxon>Bacteria</taxon>
        <taxon>Pseudomonadati</taxon>
        <taxon>Pseudomonadota</taxon>
        <taxon>Gammaproteobacteria</taxon>
        <taxon>Chromatiales</taxon>
        <taxon>Ectothiorhodospiraceae</taxon>
        <taxon>Ectothiorhodospira</taxon>
    </lineage>
</organism>
<evidence type="ECO:0000259" key="17">
    <source>
        <dbReference type="Pfam" id="PF20259"/>
    </source>
</evidence>
<feature type="active site" description="Nucleophile" evidence="14">
    <location>
        <position position="103"/>
    </location>
</feature>
<keyword evidence="8 14" id="KW-0819">tRNA processing</keyword>
<reference evidence="18 19" key="1">
    <citation type="submission" date="2016-10" db="EMBL/GenBank/DDBJ databases">
        <authorList>
            <person name="de Groot N.N."/>
        </authorList>
    </citation>
    <scope>NUCLEOTIDE SEQUENCE [LARGE SCALE GENOMIC DNA]</scope>
    <source>
        <strain evidence="18 19">DSM 4180</strain>
    </source>
</reference>
<dbReference type="HAMAP" id="MF_00144">
    <property type="entry name" value="tRNA_thiouridyl_MnmA"/>
    <property type="match status" value="1"/>
</dbReference>
<comment type="subcellular location">
    <subcellularLocation>
        <location evidence="1 14">Cytoplasm</location>
    </subcellularLocation>
</comment>
<evidence type="ECO:0000256" key="11">
    <source>
        <dbReference type="ARBA" id="ARBA00022884"/>
    </source>
</evidence>
<feature type="binding site" evidence="14">
    <location>
        <position position="127"/>
    </location>
    <ligand>
        <name>ATP</name>
        <dbReference type="ChEBI" id="CHEBI:30616"/>
    </ligand>
</feature>
<keyword evidence="5 14" id="KW-0963">Cytoplasm</keyword>
<dbReference type="SUPFAM" id="SSF52402">
    <property type="entry name" value="Adenine nucleotide alpha hydrolases-like"/>
    <property type="match status" value="1"/>
</dbReference>
<evidence type="ECO:0000256" key="7">
    <source>
        <dbReference type="ARBA" id="ARBA00022679"/>
    </source>
</evidence>
<dbReference type="InterPro" id="IPR046885">
    <property type="entry name" value="MnmA-like_C"/>
</dbReference>
<dbReference type="EC" id="2.8.1.13" evidence="3 14"/>
<name>A0A1I4PW29_ECTMO</name>
<dbReference type="AlphaFoldDB" id="A0A1I4PW29"/>
<keyword evidence="19" id="KW-1185">Reference proteome</keyword>
<comment type="catalytic activity">
    <reaction evidence="13 14">
        <text>S-sulfanyl-L-cysteinyl-[protein] + uridine(34) in tRNA + AH2 + ATP = 2-thiouridine(34) in tRNA + L-cysteinyl-[protein] + A + AMP + diphosphate + H(+)</text>
        <dbReference type="Rhea" id="RHEA:47032"/>
        <dbReference type="Rhea" id="RHEA-COMP:10131"/>
        <dbReference type="Rhea" id="RHEA-COMP:11726"/>
        <dbReference type="Rhea" id="RHEA-COMP:11727"/>
        <dbReference type="Rhea" id="RHEA-COMP:11728"/>
        <dbReference type="ChEBI" id="CHEBI:13193"/>
        <dbReference type="ChEBI" id="CHEBI:15378"/>
        <dbReference type="ChEBI" id="CHEBI:17499"/>
        <dbReference type="ChEBI" id="CHEBI:29950"/>
        <dbReference type="ChEBI" id="CHEBI:30616"/>
        <dbReference type="ChEBI" id="CHEBI:33019"/>
        <dbReference type="ChEBI" id="CHEBI:61963"/>
        <dbReference type="ChEBI" id="CHEBI:65315"/>
        <dbReference type="ChEBI" id="CHEBI:87170"/>
        <dbReference type="ChEBI" id="CHEBI:456215"/>
        <dbReference type="EC" id="2.8.1.13"/>
    </reaction>
</comment>
<dbReference type="GO" id="GO:0005737">
    <property type="term" value="C:cytoplasm"/>
    <property type="evidence" value="ECO:0007669"/>
    <property type="project" value="UniProtKB-SubCell"/>
</dbReference>
<proteinExistence type="inferred from homology"/>
<evidence type="ECO:0000256" key="13">
    <source>
        <dbReference type="ARBA" id="ARBA00051542"/>
    </source>
</evidence>
<keyword evidence="10 14" id="KW-0067">ATP-binding</keyword>
<feature type="active site" description="Cysteine persulfide intermediate" evidence="14">
    <location>
        <position position="201"/>
    </location>
</feature>
<dbReference type="EMBL" id="FOUO01000002">
    <property type="protein sequence ID" value="SFM31535.1"/>
    <property type="molecule type" value="Genomic_DNA"/>
</dbReference>
<evidence type="ECO:0000256" key="14">
    <source>
        <dbReference type="HAMAP-Rule" id="MF_00144"/>
    </source>
</evidence>
<dbReference type="Gene3D" id="3.40.50.620">
    <property type="entry name" value="HUPs"/>
    <property type="match status" value="1"/>
</dbReference>
<dbReference type="NCBIfam" id="NF001138">
    <property type="entry name" value="PRK00143.1"/>
    <property type="match status" value="1"/>
</dbReference>
<keyword evidence="11 14" id="KW-0694">RNA-binding</keyword>
<feature type="binding site" evidence="14">
    <location>
        <position position="38"/>
    </location>
    <ligand>
        <name>ATP</name>
        <dbReference type="ChEBI" id="CHEBI:30616"/>
    </ligand>
</feature>
<evidence type="ECO:0000256" key="8">
    <source>
        <dbReference type="ARBA" id="ARBA00022694"/>
    </source>
</evidence>
<keyword evidence="6 14" id="KW-0820">tRNA-binding</keyword>
<gene>
    <name evidence="14" type="primary">mnmA</name>
    <name evidence="18" type="ORF">SAMN05421721_102265</name>
</gene>
<evidence type="ECO:0000313" key="19">
    <source>
        <dbReference type="Proteomes" id="UP000199556"/>
    </source>
</evidence>
<dbReference type="GO" id="GO:0000049">
    <property type="term" value="F:tRNA binding"/>
    <property type="evidence" value="ECO:0007669"/>
    <property type="project" value="UniProtKB-KW"/>
</dbReference>
<dbReference type="PANTHER" id="PTHR11933">
    <property type="entry name" value="TRNA 5-METHYLAMINOMETHYL-2-THIOURIDYLATE -METHYLTRANSFERASE"/>
    <property type="match status" value="1"/>
</dbReference>
<evidence type="ECO:0000313" key="18">
    <source>
        <dbReference type="EMBL" id="SFM31535.1"/>
    </source>
</evidence>
<dbReference type="CDD" id="cd01998">
    <property type="entry name" value="MnmA_TRMU-like"/>
    <property type="match status" value="1"/>
</dbReference>
<dbReference type="GO" id="GO:0032259">
    <property type="term" value="P:methylation"/>
    <property type="evidence" value="ECO:0007669"/>
    <property type="project" value="UniProtKB-KW"/>
</dbReference>
<sequence>MPHPRAQRVLVGLSGGVDSSVAALRLLQQGYRVEGLFMKNWEDDDEPGYCAAAQDLEDARAVCEDLEIPLHKVNFARNYRDRVFAHFLAEYEAGRTPNPDILCNREIKFKAFLDYALDKGADCIATGHYARVEQDSTSGEWRLLQGVDAGKDQSYFLHALGQRALSHTLFPLGDLHKSMVREMAAEAGFANHAKKDSTGICFIGERRFRDFLQRYLPARPGEIVDPQGRVLGEHQGLMYYTPGQRQGLGIGGTAGGAEAPWYVAGKDLARNHLIVVQGHDHPALLATALSAGEVHWIRGTPESLPLRCQAKIRYRQPHQDCVVEADPHGRGGLRVRFDQPQRAVAPGQSVVFYRGVQCLGGGVITAREPLRLLPGETPSPSTPEMETLRGSLEP</sequence>
<dbReference type="Pfam" id="PF20258">
    <property type="entry name" value="tRNA_Me_trans_C"/>
    <property type="match status" value="1"/>
</dbReference>
<evidence type="ECO:0000256" key="15">
    <source>
        <dbReference type="SAM" id="MobiDB-lite"/>
    </source>
</evidence>
<dbReference type="RefSeq" id="WP_090483661.1">
    <property type="nucleotide sequence ID" value="NZ_FOUO01000002.1"/>
</dbReference>
<evidence type="ECO:0000256" key="2">
    <source>
        <dbReference type="ARBA" id="ARBA00006191"/>
    </source>
</evidence>
<dbReference type="Proteomes" id="UP000199556">
    <property type="component" value="Unassembled WGS sequence"/>
</dbReference>
<comment type="caution">
    <text evidence="14">Lacks conserved residue(s) required for the propagation of feature annotation.</text>
</comment>
<dbReference type="OrthoDB" id="9800696at2"/>
<feature type="binding site" evidence="14">
    <location>
        <begin position="12"/>
        <end position="19"/>
    </location>
    <ligand>
        <name>ATP</name>
        <dbReference type="ChEBI" id="CHEBI:30616"/>
    </ligand>
</feature>
<dbReference type="FunFam" id="2.40.30.10:FF:000023">
    <property type="entry name" value="tRNA-specific 2-thiouridylase MnmA"/>
    <property type="match status" value="1"/>
</dbReference>
<dbReference type="PANTHER" id="PTHR11933:SF5">
    <property type="entry name" value="MITOCHONDRIAL TRNA-SPECIFIC 2-THIOURIDYLASE 1"/>
    <property type="match status" value="1"/>
</dbReference>
<feature type="domain" description="tRNA-specific 2-thiouridylase MnmA-like central" evidence="17">
    <location>
        <begin position="209"/>
        <end position="277"/>
    </location>
</feature>
<feature type="region of interest" description="Interaction with tRNA" evidence="14">
    <location>
        <begin position="313"/>
        <end position="314"/>
    </location>
</feature>
<dbReference type="Pfam" id="PF20259">
    <property type="entry name" value="tRNA_Me_trans_M"/>
    <property type="match status" value="1"/>
</dbReference>
<keyword evidence="18" id="KW-0489">Methyltransferase</keyword>
<keyword evidence="12" id="KW-1015">Disulfide bond</keyword>
<dbReference type="FunFam" id="2.30.30.280:FF:000001">
    <property type="entry name" value="tRNA-specific 2-thiouridylase MnmA"/>
    <property type="match status" value="1"/>
</dbReference>
<evidence type="ECO:0000259" key="16">
    <source>
        <dbReference type="Pfam" id="PF20258"/>
    </source>
</evidence>
<dbReference type="GO" id="GO:0008168">
    <property type="term" value="F:methyltransferase activity"/>
    <property type="evidence" value="ECO:0007669"/>
    <property type="project" value="UniProtKB-KW"/>
</dbReference>
<evidence type="ECO:0000256" key="1">
    <source>
        <dbReference type="ARBA" id="ARBA00004496"/>
    </source>
</evidence>
<dbReference type="InterPro" id="IPR023382">
    <property type="entry name" value="MnmA-like_central_sf"/>
</dbReference>
<feature type="region of interest" description="Interaction with target base in tRNA" evidence="14">
    <location>
        <begin position="98"/>
        <end position="100"/>
    </location>
</feature>
<dbReference type="NCBIfam" id="TIGR00420">
    <property type="entry name" value="trmU"/>
    <property type="match status" value="1"/>
</dbReference>
<comment type="similarity">
    <text evidence="2 14">Belongs to the MnmA/TRMU family.</text>
</comment>
<dbReference type="InterPro" id="IPR046884">
    <property type="entry name" value="MnmA-like_central"/>
</dbReference>
<evidence type="ECO:0000256" key="5">
    <source>
        <dbReference type="ARBA" id="ARBA00022490"/>
    </source>
</evidence>
<evidence type="ECO:0000256" key="12">
    <source>
        <dbReference type="ARBA" id="ARBA00023157"/>
    </source>
</evidence>